<reference evidence="3" key="1">
    <citation type="journal article" date="2016" name="Front. Microbiol.">
        <title>Genome Sequence of the Piezophilic, Mesophilic Sulfate-Reducing Bacterium Desulfovibrio indicus J2T.</title>
        <authorList>
            <person name="Cao J."/>
            <person name="Maignien L."/>
            <person name="Shao Z."/>
            <person name="Alain K."/>
            <person name="Jebbar M."/>
        </authorList>
    </citation>
    <scope>NUCLEOTIDE SEQUENCE</scope>
    <source>
        <strain evidence="3">NBRC 103626</strain>
    </source>
</reference>
<keyword evidence="4" id="KW-1185">Reference proteome</keyword>
<dbReference type="RefSeq" id="WP_238306700.1">
    <property type="nucleotide sequence ID" value="NZ_BPQM01000140.1"/>
</dbReference>
<dbReference type="Proteomes" id="UP001055108">
    <property type="component" value="Unassembled WGS sequence"/>
</dbReference>
<evidence type="ECO:0000313" key="3">
    <source>
        <dbReference type="EMBL" id="GJD81467.1"/>
    </source>
</evidence>
<feature type="chain" id="PRO_5041300522" evidence="2">
    <location>
        <begin position="19"/>
        <end position="208"/>
    </location>
</feature>
<protein>
    <submittedName>
        <fullName evidence="3">Uncharacterized protein</fullName>
    </submittedName>
</protein>
<proteinExistence type="predicted"/>
<feature type="signal peptide" evidence="2">
    <location>
        <begin position="1"/>
        <end position="18"/>
    </location>
</feature>
<sequence>MRTVRLALMLVLAAMALAAQKVWDGTRWIARAMSGMPTPPATDVEDVMDAAQARASAPVTPSQPAAESVTPSAAPAPAPARIVELDPVLARGKLALRFVDCTFSLEPEENVLAECDDVLKAWLLSLNAAEMMAIHRAGAHRTAAHLVGKRLIEGLPEIATDAEYRHVMGKAARMTPRMRAEIREWNATLDAAIEEMVEDPAYELRAGI</sequence>
<accession>A0AA37MCU8</accession>
<comment type="caution">
    <text evidence="3">The sequence shown here is derived from an EMBL/GenBank/DDBJ whole genome shotgun (WGS) entry which is preliminary data.</text>
</comment>
<evidence type="ECO:0000313" key="4">
    <source>
        <dbReference type="Proteomes" id="UP001055108"/>
    </source>
</evidence>
<evidence type="ECO:0000256" key="2">
    <source>
        <dbReference type="SAM" id="SignalP"/>
    </source>
</evidence>
<feature type="region of interest" description="Disordered" evidence="1">
    <location>
        <begin position="51"/>
        <end position="76"/>
    </location>
</feature>
<gene>
    <name evidence="3" type="ORF">NBEOAGPD_4716</name>
</gene>
<dbReference type="EMBL" id="BPQM01000140">
    <property type="protein sequence ID" value="GJD81467.1"/>
    <property type="molecule type" value="Genomic_DNA"/>
</dbReference>
<feature type="compositionally biased region" description="Low complexity" evidence="1">
    <location>
        <begin position="64"/>
        <end position="75"/>
    </location>
</feature>
<keyword evidence="2" id="KW-0732">Signal</keyword>
<reference evidence="3" key="2">
    <citation type="submission" date="2021-08" db="EMBL/GenBank/DDBJ databases">
        <authorList>
            <person name="Tani A."/>
            <person name="Ola A."/>
            <person name="Ogura Y."/>
            <person name="Katsura K."/>
            <person name="Hayashi T."/>
        </authorList>
    </citation>
    <scope>NUCLEOTIDE SEQUENCE</scope>
    <source>
        <strain evidence="3">NBRC 103626</strain>
    </source>
</reference>
<name>A0AA37MCU8_9HYPH</name>
<organism evidence="3 4">
    <name type="scientific">Methylobacterium gregans</name>
    <dbReference type="NCBI Taxonomy" id="374424"/>
    <lineage>
        <taxon>Bacteria</taxon>
        <taxon>Pseudomonadati</taxon>
        <taxon>Pseudomonadota</taxon>
        <taxon>Alphaproteobacteria</taxon>
        <taxon>Hyphomicrobiales</taxon>
        <taxon>Methylobacteriaceae</taxon>
        <taxon>Methylobacterium</taxon>
    </lineage>
</organism>
<evidence type="ECO:0000256" key="1">
    <source>
        <dbReference type="SAM" id="MobiDB-lite"/>
    </source>
</evidence>
<dbReference type="AlphaFoldDB" id="A0AA37MCU8"/>